<dbReference type="SUPFAM" id="SSF52954">
    <property type="entry name" value="Class II aaRS ABD-related"/>
    <property type="match status" value="1"/>
</dbReference>
<dbReference type="OrthoDB" id="57698at2759"/>
<dbReference type="PANTHER" id="PTHR10745">
    <property type="entry name" value="GLYCYL-TRNA SYNTHETASE/DNA POLYMERASE SUBUNIT GAMMA-2"/>
    <property type="match status" value="1"/>
</dbReference>
<dbReference type="PANTHER" id="PTHR10745:SF0">
    <property type="entry name" value="GLYCINE--TRNA LIGASE"/>
    <property type="match status" value="1"/>
</dbReference>
<gene>
    <name evidence="2" type="primary">Gars</name>
    <name evidence="2" type="ORF">GWK47_047400</name>
</gene>
<comment type="caution">
    <text evidence="2">The sequence shown here is derived from an EMBL/GenBank/DDBJ whole genome shotgun (WGS) entry which is preliminary data.</text>
</comment>
<sequence length="139" mass="15703">MREEDDKRTFFSLPTVVAPIKVSVLPLSSKQDFVPFTTQLADALTELNLLVRVDDSTGSIGRRYARTDEIAIPLGITVDFDTVNKVPHTVTVRERDSTQQVRMPIDDVPLTIKKLADGKMLWKDVTDKWPLFTAQETTK</sequence>
<keyword evidence="3" id="KW-1185">Reference proteome</keyword>
<dbReference type="GO" id="GO:0004820">
    <property type="term" value="F:glycine-tRNA ligase activity"/>
    <property type="evidence" value="ECO:0007669"/>
    <property type="project" value="TreeGrafter"/>
</dbReference>
<keyword evidence="2" id="KW-0436">Ligase</keyword>
<proteinExistence type="predicted"/>
<dbReference type="InterPro" id="IPR004154">
    <property type="entry name" value="Anticodon-bd"/>
</dbReference>
<dbReference type="InterPro" id="IPR036621">
    <property type="entry name" value="Anticodon-bd_dom_sf"/>
</dbReference>
<dbReference type="AlphaFoldDB" id="A0A8J5CVF2"/>
<dbReference type="Gene3D" id="3.40.50.800">
    <property type="entry name" value="Anticodon-binding domain"/>
    <property type="match status" value="1"/>
</dbReference>
<dbReference type="GO" id="GO:0070150">
    <property type="term" value="P:mitochondrial glycyl-tRNA aminoacylation"/>
    <property type="evidence" value="ECO:0007669"/>
    <property type="project" value="TreeGrafter"/>
</dbReference>
<feature type="domain" description="Anticodon-binding" evidence="1">
    <location>
        <begin position="21"/>
        <end position="114"/>
    </location>
</feature>
<dbReference type="GO" id="GO:0005739">
    <property type="term" value="C:mitochondrion"/>
    <property type="evidence" value="ECO:0007669"/>
    <property type="project" value="TreeGrafter"/>
</dbReference>
<organism evidence="2 3">
    <name type="scientific">Chionoecetes opilio</name>
    <name type="common">Atlantic snow crab</name>
    <name type="synonym">Cancer opilio</name>
    <dbReference type="NCBI Taxonomy" id="41210"/>
    <lineage>
        <taxon>Eukaryota</taxon>
        <taxon>Metazoa</taxon>
        <taxon>Ecdysozoa</taxon>
        <taxon>Arthropoda</taxon>
        <taxon>Crustacea</taxon>
        <taxon>Multicrustacea</taxon>
        <taxon>Malacostraca</taxon>
        <taxon>Eumalacostraca</taxon>
        <taxon>Eucarida</taxon>
        <taxon>Decapoda</taxon>
        <taxon>Pleocyemata</taxon>
        <taxon>Brachyura</taxon>
        <taxon>Eubrachyura</taxon>
        <taxon>Majoidea</taxon>
        <taxon>Majidae</taxon>
        <taxon>Chionoecetes</taxon>
    </lineage>
</organism>
<evidence type="ECO:0000313" key="3">
    <source>
        <dbReference type="Proteomes" id="UP000770661"/>
    </source>
</evidence>
<dbReference type="Proteomes" id="UP000770661">
    <property type="component" value="Unassembled WGS sequence"/>
</dbReference>
<name>A0A8J5CVF2_CHIOP</name>
<accession>A0A8J5CVF2</accession>
<dbReference type="Pfam" id="PF03129">
    <property type="entry name" value="HGTP_anticodon"/>
    <property type="match status" value="1"/>
</dbReference>
<evidence type="ECO:0000259" key="1">
    <source>
        <dbReference type="Pfam" id="PF03129"/>
    </source>
</evidence>
<evidence type="ECO:0000313" key="2">
    <source>
        <dbReference type="EMBL" id="KAG0720960.1"/>
    </source>
</evidence>
<reference evidence="2" key="1">
    <citation type="submission" date="2020-07" db="EMBL/GenBank/DDBJ databases">
        <title>The High-quality genome of the commercially important snow crab, Chionoecetes opilio.</title>
        <authorList>
            <person name="Jeong J.-H."/>
            <person name="Ryu S."/>
        </authorList>
    </citation>
    <scope>NUCLEOTIDE SEQUENCE</scope>
    <source>
        <strain evidence="2">MADBK_172401_WGS</strain>
        <tissue evidence="2">Digestive gland</tissue>
    </source>
</reference>
<protein>
    <submittedName>
        <fullName evidence="2">Glycine--tRNA ligase</fullName>
    </submittedName>
</protein>
<dbReference type="EMBL" id="JACEEZ010011991">
    <property type="protein sequence ID" value="KAG0720960.1"/>
    <property type="molecule type" value="Genomic_DNA"/>
</dbReference>
<dbReference type="InterPro" id="IPR027031">
    <property type="entry name" value="Gly-tRNA_synthase/POLG2"/>
</dbReference>
<dbReference type="FunFam" id="3.40.50.800:FF:000004">
    <property type="entry name" value="Glycine--tRNA ligase 2"/>
    <property type="match status" value="1"/>
</dbReference>